<dbReference type="Proteomes" id="UP001150879">
    <property type="component" value="Unassembled WGS sequence"/>
</dbReference>
<reference evidence="2" key="1">
    <citation type="submission" date="2022-11" db="EMBL/GenBank/DDBJ databases">
        <authorList>
            <person name="Petersen C."/>
        </authorList>
    </citation>
    <scope>NUCLEOTIDE SEQUENCE</scope>
    <source>
        <strain evidence="2">IBT 16849</strain>
    </source>
</reference>
<accession>A0A9W9T5L0</accession>
<evidence type="ECO:0000313" key="2">
    <source>
        <dbReference type="EMBL" id="KAJ5210111.1"/>
    </source>
</evidence>
<evidence type="ECO:0000313" key="3">
    <source>
        <dbReference type="Proteomes" id="UP001150879"/>
    </source>
</evidence>
<evidence type="ECO:0000256" key="1">
    <source>
        <dbReference type="SAM" id="SignalP"/>
    </source>
</evidence>
<dbReference type="AlphaFoldDB" id="A0A9W9T5L0"/>
<reference evidence="2" key="2">
    <citation type="journal article" date="2023" name="IMA Fungus">
        <title>Comparative genomic study of the Penicillium genus elucidates a diverse pangenome and 15 lateral gene transfer events.</title>
        <authorList>
            <person name="Petersen C."/>
            <person name="Sorensen T."/>
            <person name="Nielsen M.R."/>
            <person name="Sondergaard T.E."/>
            <person name="Sorensen J.L."/>
            <person name="Fitzpatrick D.A."/>
            <person name="Frisvad J.C."/>
            <person name="Nielsen K.L."/>
        </authorList>
    </citation>
    <scope>NUCLEOTIDE SEQUENCE</scope>
    <source>
        <strain evidence="2">IBT 16849</strain>
    </source>
</reference>
<keyword evidence="3" id="KW-1185">Reference proteome</keyword>
<name>A0A9W9T5L0_9EURO</name>
<feature type="chain" id="PRO_5040944560" evidence="1">
    <location>
        <begin position="19"/>
        <end position="243"/>
    </location>
</feature>
<sequence length="243" mass="27249">MQITTIALLFLAGMGAVAIPIESEANGLDARAEAGALVKYVGKLKDFGFREITPDRRPCPEVLETLPDPDKVIEEIKKTYKRPDESTVTFEYPINHNLDGRQQLNLMPNSFANLTLPNVTGDVKQDMVCTAGYEIYGNVCHPLEEPLVESFMKGAIDDMNDANAEFSVWGETLSAWVSLMCGYLEVNNDILDHCQDARAVKWFSEKYGRQHEEKLGPWDRRVSKRLGSGRELPVDMRGNPLPM</sequence>
<comment type="caution">
    <text evidence="2">The sequence shown here is derived from an EMBL/GenBank/DDBJ whole genome shotgun (WGS) entry which is preliminary data.</text>
</comment>
<keyword evidence="1" id="KW-0732">Signal</keyword>
<organism evidence="2 3">
    <name type="scientific">Penicillium cf. griseofulvum</name>
    <dbReference type="NCBI Taxonomy" id="2972120"/>
    <lineage>
        <taxon>Eukaryota</taxon>
        <taxon>Fungi</taxon>
        <taxon>Dikarya</taxon>
        <taxon>Ascomycota</taxon>
        <taxon>Pezizomycotina</taxon>
        <taxon>Eurotiomycetes</taxon>
        <taxon>Eurotiomycetidae</taxon>
        <taxon>Eurotiales</taxon>
        <taxon>Aspergillaceae</taxon>
        <taxon>Penicillium</taxon>
    </lineage>
</organism>
<feature type="signal peptide" evidence="1">
    <location>
        <begin position="1"/>
        <end position="18"/>
    </location>
</feature>
<proteinExistence type="predicted"/>
<dbReference type="EMBL" id="JAPQKP010000001">
    <property type="protein sequence ID" value="KAJ5210111.1"/>
    <property type="molecule type" value="Genomic_DNA"/>
</dbReference>
<gene>
    <name evidence="2" type="ORF">N7472_000250</name>
</gene>
<protein>
    <submittedName>
        <fullName evidence="2">Uncharacterized protein</fullName>
    </submittedName>
</protein>